<dbReference type="GeneID" id="41989838"/>
<accession>A0A366SDK5</accession>
<evidence type="ECO:0000313" key="3">
    <source>
        <dbReference type="Proteomes" id="UP000253153"/>
    </source>
</evidence>
<comment type="caution">
    <text evidence="2">The sequence shown here is derived from an EMBL/GenBank/DDBJ whole genome shotgun (WGS) entry which is preliminary data.</text>
</comment>
<name>A0A366SDK5_9HYPO</name>
<proteinExistence type="predicted"/>
<feature type="compositionally biased region" description="Low complexity" evidence="1">
    <location>
        <begin position="394"/>
        <end position="403"/>
    </location>
</feature>
<dbReference type="RefSeq" id="XP_031021401.1">
    <property type="nucleotide sequence ID" value="XM_031154542.1"/>
</dbReference>
<keyword evidence="3" id="KW-1185">Reference proteome</keyword>
<evidence type="ECO:0000256" key="1">
    <source>
        <dbReference type="SAM" id="MobiDB-lite"/>
    </source>
</evidence>
<dbReference type="Proteomes" id="UP000253153">
    <property type="component" value="Unassembled WGS sequence"/>
</dbReference>
<protein>
    <submittedName>
        <fullName evidence="2">Uncharacterized protein</fullName>
    </submittedName>
</protein>
<feature type="region of interest" description="Disordered" evidence="1">
    <location>
        <begin position="394"/>
        <end position="417"/>
    </location>
</feature>
<reference evidence="2 3" key="1">
    <citation type="submission" date="2018-06" db="EMBL/GenBank/DDBJ databases">
        <title>Fusarium incarnatum-equiseti species complex species 28.</title>
        <authorList>
            <person name="Gardiner D.M."/>
        </authorList>
    </citation>
    <scope>NUCLEOTIDE SEQUENCE [LARGE SCALE GENOMIC DNA]</scope>
    <source>
        <strain evidence="2 3">FIESC_28</strain>
    </source>
</reference>
<sequence>MDPFHGLPTLVLDEVFFHLGDAISITQLTRASASMLSYWGQYGQGITRRIVKDILSVDDSKCLMDDALRILDIQNAPMAREYYSQVKFMEPRKLKRTKVHWPLFSLLSRLISFIVDFVSKAASPNLPRAYLGIPDSMGRGSYFKGRDLGHPRIEFANLTTSEHHRFLRAFLRYELLCNIYHPAAWNIYEKQGMYAKVMSGIGDHGAMDPSYDQLLQGQNVYLHRADRLSNANIALYQGGKSDAPAPRWLELHSLQLRIYRQRAWGLLDDDRLYPGRERQLPTLDELSDLEEAFGENGQTDWGLERCRRRSQKWHDYDTYGDLLERPSEPWNDEDDDVEMLVGDFDQMENIIDGSYMDERPVLQSTCPMYKTMRDGYVKLGRMSLPFKLAASRDLSSGSSTRSSTPPPPYAPFASLLA</sequence>
<dbReference type="EMBL" id="QKXC01000009">
    <property type="protein sequence ID" value="RBR26810.1"/>
    <property type="molecule type" value="Genomic_DNA"/>
</dbReference>
<evidence type="ECO:0000313" key="2">
    <source>
        <dbReference type="EMBL" id="RBR26810.1"/>
    </source>
</evidence>
<gene>
    <name evidence="2" type="ORF">FIESC28_00391</name>
</gene>
<dbReference type="OrthoDB" id="5102541at2759"/>
<dbReference type="AlphaFoldDB" id="A0A366SDK5"/>
<organism evidence="2 3">
    <name type="scientific">Fusarium coffeatum</name>
    <dbReference type="NCBI Taxonomy" id="231269"/>
    <lineage>
        <taxon>Eukaryota</taxon>
        <taxon>Fungi</taxon>
        <taxon>Dikarya</taxon>
        <taxon>Ascomycota</taxon>
        <taxon>Pezizomycotina</taxon>
        <taxon>Sordariomycetes</taxon>
        <taxon>Hypocreomycetidae</taxon>
        <taxon>Hypocreales</taxon>
        <taxon>Nectriaceae</taxon>
        <taxon>Fusarium</taxon>
        <taxon>Fusarium incarnatum-equiseti species complex</taxon>
    </lineage>
</organism>